<evidence type="ECO:0000259" key="2">
    <source>
        <dbReference type="Pfam" id="PF02517"/>
    </source>
</evidence>
<reference evidence="4" key="1">
    <citation type="journal article" date="2019" name="Int. J. Syst. Evol. Microbiol.">
        <title>The Global Catalogue of Microorganisms (GCM) 10K type strain sequencing project: providing services to taxonomists for standard genome sequencing and annotation.</title>
        <authorList>
            <consortium name="The Broad Institute Genomics Platform"/>
            <consortium name="The Broad Institute Genome Sequencing Center for Infectious Disease"/>
            <person name="Wu L."/>
            <person name="Ma J."/>
        </authorList>
    </citation>
    <scope>NUCLEOTIDE SEQUENCE [LARGE SCALE GENOMIC DNA]</scope>
    <source>
        <strain evidence="4">CGMCC 1.10992</strain>
    </source>
</reference>
<dbReference type="EC" id="3.4.-.-" evidence="3"/>
<feature type="transmembrane region" description="Helical" evidence="1">
    <location>
        <begin position="38"/>
        <end position="58"/>
    </location>
</feature>
<name>A0ABW4XKZ1_9GAMM</name>
<dbReference type="GO" id="GO:0016787">
    <property type="term" value="F:hydrolase activity"/>
    <property type="evidence" value="ECO:0007669"/>
    <property type="project" value="UniProtKB-KW"/>
</dbReference>
<feature type="transmembrane region" description="Helical" evidence="1">
    <location>
        <begin position="110"/>
        <end position="135"/>
    </location>
</feature>
<comment type="caution">
    <text evidence="3">The sequence shown here is derived from an EMBL/GenBank/DDBJ whole genome shotgun (WGS) entry which is preliminary data.</text>
</comment>
<dbReference type="Proteomes" id="UP001597380">
    <property type="component" value="Unassembled WGS sequence"/>
</dbReference>
<dbReference type="RefSeq" id="WP_345340176.1">
    <property type="nucleotide sequence ID" value="NZ_BAABLI010000014.1"/>
</dbReference>
<keyword evidence="3" id="KW-0378">Hydrolase</keyword>
<protein>
    <submittedName>
        <fullName evidence="3">CPBP family intramembrane glutamic endopeptidase</fullName>
        <ecNumber evidence="3">3.4.-.-</ecNumber>
    </submittedName>
</protein>
<accession>A0ABW4XKZ1</accession>
<dbReference type="Pfam" id="PF02517">
    <property type="entry name" value="Rce1-like"/>
    <property type="match status" value="1"/>
</dbReference>
<sequence>MLLATLAGGLDAFGLGFSLLFLTLAHICFQPNIKHQPLLLWGLMLFSAILMLHLLPGFNNQSVWEARQISVNAVPHSLNLNFDKLLVGVVLLPLLLSRDKQGASASHRQLSLLTIFAIVFVLSVVTTLAVGMMLFDVIGWDPKLPRGWYWFVALNIGITVVAEESLFRGLLQQFFTKRFGIVGVLITTLLFGLVHLPGGLQWLVLSTIAGAGYGLAYYYGRSILAPIAVHAALNLTHFFLFTYPMKA</sequence>
<evidence type="ECO:0000256" key="1">
    <source>
        <dbReference type="SAM" id="Phobius"/>
    </source>
</evidence>
<feature type="transmembrane region" description="Helical" evidence="1">
    <location>
        <begin position="12"/>
        <end position="29"/>
    </location>
</feature>
<organism evidence="3 4">
    <name type="scientific">Corallincola platygyrae</name>
    <dbReference type="NCBI Taxonomy" id="1193278"/>
    <lineage>
        <taxon>Bacteria</taxon>
        <taxon>Pseudomonadati</taxon>
        <taxon>Pseudomonadota</taxon>
        <taxon>Gammaproteobacteria</taxon>
        <taxon>Alteromonadales</taxon>
        <taxon>Psychromonadaceae</taxon>
        <taxon>Corallincola</taxon>
    </lineage>
</organism>
<feature type="domain" description="CAAX prenyl protease 2/Lysostaphin resistance protein A-like" evidence="2">
    <location>
        <begin position="147"/>
        <end position="235"/>
    </location>
</feature>
<gene>
    <name evidence="3" type="ORF">ACFSJ3_07135</name>
</gene>
<keyword evidence="1" id="KW-0472">Membrane</keyword>
<keyword evidence="1" id="KW-0812">Transmembrane</keyword>
<proteinExistence type="predicted"/>
<feature type="transmembrane region" description="Helical" evidence="1">
    <location>
        <begin position="147"/>
        <end position="167"/>
    </location>
</feature>
<feature type="transmembrane region" description="Helical" evidence="1">
    <location>
        <begin position="179"/>
        <end position="196"/>
    </location>
</feature>
<keyword evidence="4" id="KW-1185">Reference proteome</keyword>
<evidence type="ECO:0000313" key="3">
    <source>
        <dbReference type="EMBL" id="MFD2095754.1"/>
    </source>
</evidence>
<dbReference type="EMBL" id="JBHUHT010000009">
    <property type="protein sequence ID" value="MFD2095754.1"/>
    <property type="molecule type" value="Genomic_DNA"/>
</dbReference>
<feature type="transmembrane region" description="Helical" evidence="1">
    <location>
        <begin position="227"/>
        <end position="245"/>
    </location>
</feature>
<dbReference type="InterPro" id="IPR003675">
    <property type="entry name" value="Rce1/LyrA-like_dom"/>
</dbReference>
<evidence type="ECO:0000313" key="4">
    <source>
        <dbReference type="Proteomes" id="UP001597380"/>
    </source>
</evidence>
<keyword evidence="1" id="KW-1133">Transmembrane helix</keyword>